<dbReference type="Pfam" id="PF09678">
    <property type="entry name" value="Caa3_CtaG"/>
    <property type="match status" value="1"/>
</dbReference>
<feature type="transmembrane region" description="Helical" evidence="6">
    <location>
        <begin position="126"/>
        <end position="149"/>
    </location>
</feature>
<keyword evidence="4 6" id="KW-1133">Transmembrane helix</keyword>
<name>A0A6N9ZIG2_9HYPH</name>
<feature type="transmembrane region" description="Helical" evidence="6">
    <location>
        <begin position="94"/>
        <end position="114"/>
    </location>
</feature>
<sequence>MKNLALVAGIFALCLALALLATSWNGGSLTAHMIVHMTTVAIAAPLLAIAVSGRRLDPAVHLPWFGPLLASVAELIVVWLWHMPALRRLAEARLDAMLLEQASFLLAGILLWTACFRRHDEGAQRLAGIIGLLFTSIHMTLLGVLLTLAPHPLYGIGDVTCLGFVLGRDTDQQLGGVVMLLVGAAAYMLGALILLADVLKPTSSRGNQCGSG</sequence>
<organism evidence="7 8">
    <name type="scientific">Rhizobium laguerreae</name>
    <dbReference type="NCBI Taxonomy" id="1076926"/>
    <lineage>
        <taxon>Bacteria</taxon>
        <taxon>Pseudomonadati</taxon>
        <taxon>Pseudomonadota</taxon>
        <taxon>Alphaproteobacteria</taxon>
        <taxon>Hyphomicrobiales</taxon>
        <taxon>Rhizobiaceae</taxon>
        <taxon>Rhizobium/Agrobacterium group</taxon>
        <taxon>Rhizobium</taxon>
    </lineage>
</organism>
<evidence type="ECO:0000313" key="8">
    <source>
        <dbReference type="Proteomes" id="UP000468864"/>
    </source>
</evidence>
<evidence type="ECO:0000256" key="5">
    <source>
        <dbReference type="ARBA" id="ARBA00023136"/>
    </source>
</evidence>
<keyword evidence="2" id="KW-1003">Cell membrane</keyword>
<evidence type="ECO:0000256" key="1">
    <source>
        <dbReference type="ARBA" id="ARBA00004651"/>
    </source>
</evidence>
<protein>
    <submittedName>
        <fullName evidence="7">Cytochrome-c oxidase</fullName>
    </submittedName>
</protein>
<dbReference type="EMBL" id="WUEP01000015">
    <property type="protein sequence ID" value="NEH93297.1"/>
    <property type="molecule type" value="Genomic_DNA"/>
</dbReference>
<dbReference type="Proteomes" id="UP000468864">
    <property type="component" value="Unassembled WGS sequence"/>
</dbReference>
<feature type="transmembrane region" description="Helical" evidence="6">
    <location>
        <begin position="64"/>
        <end position="82"/>
    </location>
</feature>
<evidence type="ECO:0000256" key="3">
    <source>
        <dbReference type="ARBA" id="ARBA00022692"/>
    </source>
</evidence>
<dbReference type="RefSeq" id="WP_163880337.1">
    <property type="nucleotide sequence ID" value="NZ_WUEP01000015.1"/>
</dbReference>
<dbReference type="AlphaFoldDB" id="A0A6N9ZIG2"/>
<dbReference type="GO" id="GO:0005886">
    <property type="term" value="C:plasma membrane"/>
    <property type="evidence" value="ECO:0007669"/>
    <property type="project" value="UniProtKB-SubCell"/>
</dbReference>
<accession>A0A6N9ZIG2</accession>
<reference evidence="7 8" key="1">
    <citation type="submission" date="2019-12" db="EMBL/GenBank/DDBJ databases">
        <title>Rhizobium genotypes associated with high levels of biological nitrogen fixation by grain legumes in a temperate-maritime cropping system.</title>
        <authorList>
            <person name="Maluk M."/>
            <person name="Francesc Ferrando Molina F."/>
            <person name="Lopez Del Egido L."/>
            <person name="Lafos M."/>
            <person name="Langarica-Fuentes A."/>
            <person name="Gebre Yohannes G."/>
            <person name="Young M.W."/>
            <person name="Martin P."/>
            <person name="Gantlett R."/>
            <person name="Kenicer G."/>
            <person name="Hawes C."/>
            <person name="Begg G.S."/>
            <person name="Quilliam R.S."/>
            <person name="Squire G.R."/>
            <person name="Poole P.S."/>
            <person name="Young P.W."/>
            <person name="Iannetta P.M."/>
            <person name="James E.K."/>
        </authorList>
    </citation>
    <scope>NUCLEOTIDE SEQUENCE [LARGE SCALE GENOMIC DNA]</scope>
    <source>
        <strain evidence="7 8">JHI2449</strain>
    </source>
</reference>
<feature type="transmembrane region" description="Helical" evidence="6">
    <location>
        <begin position="174"/>
        <end position="195"/>
    </location>
</feature>
<comment type="caution">
    <text evidence="7">The sequence shown here is derived from an EMBL/GenBank/DDBJ whole genome shotgun (WGS) entry which is preliminary data.</text>
</comment>
<proteinExistence type="predicted"/>
<gene>
    <name evidence="7" type="ORF">GR206_20105</name>
</gene>
<feature type="transmembrane region" description="Helical" evidence="6">
    <location>
        <begin position="33"/>
        <end position="52"/>
    </location>
</feature>
<evidence type="ECO:0000256" key="2">
    <source>
        <dbReference type="ARBA" id="ARBA00022475"/>
    </source>
</evidence>
<evidence type="ECO:0000313" key="7">
    <source>
        <dbReference type="EMBL" id="NEH93297.1"/>
    </source>
</evidence>
<dbReference type="InterPro" id="IPR019108">
    <property type="entry name" value="Caa3_assmbl_CtaG-rel"/>
</dbReference>
<keyword evidence="3 6" id="KW-0812">Transmembrane</keyword>
<evidence type="ECO:0000256" key="6">
    <source>
        <dbReference type="SAM" id="Phobius"/>
    </source>
</evidence>
<comment type="subcellular location">
    <subcellularLocation>
        <location evidence="1">Cell membrane</location>
        <topology evidence="1">Multi-pass membrane protein</topology>
    </subcellularLocation>
</comment>
<evidence type="ECO:0000256" key="4">
    <source>
        <dbReference type="ARBA" id="ARBA00022989"/>
    </source>
</evidence>
<keyword evidence="5 6" id="KW-0472">Membrane</keyword>